<evidence type="ECO:0000256" key="7">
    <source>
        <dbReference type="ARBA" id="ARBA00048539"/>
    </source>
</evidence>
<evidence type="ECO:0000256" key="2">
    <source>
        <dbReference type="ARBA" id="ARBA00022490"/>
    </source>
</evidence>
<protein>
    <recommendedName>
        <fullName evidence="8">tRNA(Ile)-lysidine synthase</fullName>
        <ecNumber evidence="8">6.3.4.19</ecNumber>
    </recommendedName>
    <alternativeName>
        <fullName evidence="8">tRNA(Ile)-2-lysyl-cytidine synthase</fullName>
    </alternativeName>
    <alternativeName>
        <fullName evidence="8">tRNA(Ile)-lysidine synthetase</fullName>
    </alternativeName>
</protein>
<keyword evidence="6 8" id="KW-0067">ATP-binding</keyword>
<feature type="domain" description="Lysidine-tRNA(Ile) synthetase C-terminal" evidence="9">
    <location>
        <begin position="416"/>
        <end position="489"/>
    </location>
</feature>
<comment type="function">
    <text evidence="8">Ligates lysine onto the cytidine present at position 34 of the AUA codon-specific tRNA(Ile) that contains the anticodon CAU, in an ATP-dependent manner. Cytidine is converted to lysidine, thus changing the amino acid specificity of the tRNA from methionine to isoleucine.</text>
</comment>
<dbReference type="InterPro" id="IPR012795">
    <property type="entry name" value="tRNA_Ile_lys_synt_N"/>
</dbReference>
<dbReference type="SUPFAM" id="SSF52402">
    <property type="entry name" value="Adenine nucleotide alpha hydrolases-like"/>
    <property type="match status" value="1"/>
</dbReference>
<evidence type="ECO:0000256" key="6">
    <source>
        <dbReference type="ARBA" id="ARBA00022840"/>
    </source>
</evidence>
<accession>A0A1Z9Z1M9</accession>
<comment type="domain">
    <text evidence="8">The N-terminal region contains the highly conserved SGGXDS motif, predicted to be a P-loop motif involved in ATP binding.</text>
</comment>
<comment type="similarity">
    <text evidence="8">Belongs to the tRNA(Ile)-lysidine synthase family.</text>
</comment>
<reference evidence="10 11" key="1">
    <citation type="submission" date="2017-05" db="EMBL/GenBank/DDBJ databases">
        <title>Acinetobacter populi ANC 5415 (= PBJ7), whole genome shotgun sequencing project.</title>
        <authorList>
            <person name="Nemec A."/>
            <person name="Radolfova-Krizova L."/>
        </authorList>
    </citation>
    <scope>NUCLEOTIDE SEQUENCE [LARGE SCALE GENOMIC DNA]</scope>
    <source>
        <strain evidence="10 11">PBJ7</strain>
    </source>
</reference>
<keyword evidence="2 8" id="KW-0963">Cytoplasm</keyword>
<keyword evidence="11" id="KW-1185">Reference proteome</keyword>
<evidence type="ECO:0000313" key="10">
    <source>
        <dbReference type="EMBL" id="OUY08346.1"/>
    </source>
</evidence>
<dbReference type="GO" id="GO:0032267">
    <property type="term" value="F:tRNA(Ile)-lysidine synthase activity"/>
    <property type="evidence" value="ECO:0007669"/>
    <property type="project" value="UniProtKB-EC"/>
</dbReference>
<evidence type="ECO:0000256" key="3">
    <source>
        <dbReference type="ARBA" id="ARBA00022598"/>
    </source>
</evidence>
<dbReference type="CDD" id="cd01992">
    <property type="entry name" value="TilS_N"/>
    <property type="match status" value="1"/>
</dbReference>
<dbReference type="SUPFAM" id="SSF82829">
    <property type="entry name" value="MesJ substrate recognition domain-like"/>
    <property type="match status" value="1"/>
</dbReference>
<keyword evidence="3 8" id="KW-0436">Ligase</keyword>
<dbReference type="SUPFAM" id="SSF56037">
    <property type="entry name" value="PheT/TilS domain"/>
    <property type="match status" value="1"/>
</dbReference>
<dbReference type="InterPro" id="IPR015262">
    <property type="entry name" value="tRNA_Ile_lys_synt_subst-bd"/>
</dbReference>
<dbReference type="PANTHER" id="PTHR43033">
    <property type="entry name" value="TRNA(ILE)-LYSIDINE SYNTHASE-RELATED"/>
    <property type="match status" value="1"/>
</dbReference>
<dbReference type="NCBIfam" id="TIGR02433">
    <property type="entry name" value="lysidine_TilS_C"/>
    <property type="match status" value="1"/>
</dbReference>
<dbReference type="HAMAP" id="MF_01161">
    <property type="entry name" value="tRNA_Ile_lys_synt"/>
    <property type="match status" value="1"/>
</dbReference>
<gene>
    <name evidence="8" type="primary">tilS</name>
    <name evidence="10" type="ORF">CAP51_01615</name>
</gene>
<dbReference type="Gene3D" id="3.40.50.620">
    <property type="entry name" value="HUPs"/>
    <property type="match status" value="1"/>
</dbReference>
<dbReference type="EMBL" id="NEXX01000001">
    <property type="protein sequence ID" value="OUY08346.1"/>
    <property type="molecule type" value="Genomic_DNA"/>
</dbReference>
<dbReference type="Pfam" id="PF11734">
    <property type="entry name" value="TilS_C"/>
    <property type="match status" value="1"/>
</dbReference>
<comment type="subcellular location">
    <subcellularLocation>
        <location evidence="1 8">Cytoplasm</location>
    </subcellularLocation>
</comment>
<dbReference type="EC" id="6.3.4.19" evidence="8"/>
<dbReference type="Pfam" id="PF09179">
    <property type="entry name" value="TilS"/>
    <property type="match status" value="1"/>
</dbReference>
<comment type="caution">
    <text evidence="10">The sequence shown here is derived from an EMBL/GenBank/DDBJ whole genome shotgun (WGS) entry which is preliminary data.</text>
</comment>
<evidence type="ECO:0000256" key="4">
    <source>
        <dbReference type="ARBA" id="ARBA00022694"/>
    </source>
</evidence>
<dbReference type="NCBIfam" id="TIGR02432">
    <property type="entry name" value="lysidine_TilS_N"/>
    <property type="match status" value="1"/>
</dbReference>
<dbReference type="OrthoDB" id="9807403at2"/>
<dbReference type="AlphaFoldDB" id="A0A1Z9Z1M9"/>
<evidence type="ECO:0000256" key="5">
    <source>
        <dbReference type="ARBA" id="ARBA00022741"/>
    </source>
</evidence>
<evidence type="ECO:0000256" key="8">
    <source>
        <dbReference type="HAMAP-Rule" id="MF_01161"/>
    </source>
</evidence>
<organism evidence="10 11">
    <name type="scientific">Acinetobacter populi</name>
    <dbReference type="NCBI Taxonomy" id="1582270"/>
    <lineage>
        <taxon>Bacteria</taxon>
        <taxon>Pseudomonadati</taxon>
        <taxon>Pseudomonadota</taxon>
        <taxon>Gammaproteobacteria</taxon>
        <taxon>Moraxellales</taxon>
        <taxon>Moraxellaceae</taxon>
        <taxon>Acinetobacter</taxon>
    </lineage>
</organism>
<name>A0A1Z9Z1M9_9GAMM</name>
<dbReference type="SMART" id="SM00977">
    <property type="entry name" value="TilS_C"/>
    <property type="match status" value="1"/>
</dbReference>
<dbReference type="InterPro" id="IPR012796">
    <property type="entry name" value="Lysidine-tRNA-synth_C"/>
</dbReference>
<dbReference type="RefSeq" id="WP_087618986.1">
    <property type="nucleotide sequence ID" value="NZ_NEXX01000001.1"/>
</dbReference>
<dbReference type="GO" id="GO:0005524">
    <property type="term" value="F:ATP binding"/>
    <property type="evidence" value="ECO:0007669"/>
    <property type="project" value="UniProtKB-UniRule"/>
</dbReference>
<dbReference type="InterPro" id="IPR011063">
    <property type="entry name" value="TilS/TtcA_N"/>
</dbReference>
<dbReference type="PANTHER" id="PTHR43033:SF1">
    <property type="entry name" value="TRNA(ILE)-LYSIDINE SYNTHASE-RELATED"/>
    <property type="match status" value="1"/>
</dbReference>
<dbReference type="GO" id="GO:0005737">
    <property type="term" value="C:cytoplasm"/>
    <property type="evidence" value="ECO:0007669"/>
    <property type="project" value="UniProtKB-SubCell"/>
</dbReference>
<feature type="binding site" evidence="8">
    <location>
        <begin position="38"/>
        <end position="43"/>
    </location>
    <ligand>
        <name>ATP</name>
        <dbReference type="ChEBI" id="CHEBI:30616"/>
    </ligand>
</feature>
<keyword evidence="5 8" id="KW-0547">Nucleotide-binding</keyword>
<comment type="catalytic activity">
    <reaction evidence="7 8">
        <text>cytidine(34) in tRNA(Ile2) + L-lysine + ATP = lysidine(34) in tRNA(Ile2) + AMP + diphosphate + H(+)</text>
        <dbReference type="Rhea" id="RHEA:43744"/>
        <dbReference type="Rhea" id="RHEA-COMP:10625"/>
        <dbReference type="Rhea" id="RHEA-COMP:10670"/>
        <dbReference type="ChEBI" id="CHEBI:15378"/>
        <dbReference type="ChEBI" id="CHEBI:30616"/>
        <dbReference type="ChEBI" id="CHEBI:32551"/>
        <dbReference type="ChEBI" id="CHEBI:33019"/>
        <dbReference type="ChEBI" id="CHEBI:82748"/>
        <dbReference type="ChEBI" id="CHEBI:83665"/>
        <dbReference type="ChEBI" id="CHEBI:456215"/>
        <dbReference type="EC" id="6.3.4.19"/>
    </reaction>
</comment>
<dbReference type="GO" id="GO:0006400">
    <property type="term" value="P:tRNA modification"/>
    <property type="evidence" value="ECO:0007669"/>
    <property type="project" value="UniProtKB-UniRule"/>
</dbReference>
<evidence type="ECO:0000313" key="11">
    <source>
        <dbReference type="Proteomes" id="UP000196536"/>
    </source>
</evidence>
<proteinExistence type="inferred from homology"/>
<dbReference type="InterPro" id="IPR014729">
    <property type="entry name" value="Rossmann-like_a/b/a_fold"/>
</dbReference>
<dbReference type="InterPro" id="IPR012094">
    <property type="entry name" value="tRNA_Ile_lys_synt"/>
</dbReference>
<keyword evidence="4 8" id="KW-0819">tRNA processing</keyword>
<dbReference type="Proteomes" id="UP000196536">
    <property type="component" value="Unassembled WGS sequence"/>
</dbReference>
<evidence type="ECO:0000259" key="9">
    <source>
        <dbReference type="SMART" id="SM00977"/>
    </source>
</evidence>
<sequence length="493" mass="57126">MRSTLPTFNEVWQRKFSQRLLSHLQQFDPQAKIVLGCSGGMDSMLLLYLLAELIPQRLYVLSVDHQLQQASAAWSDFVLHHCQKLNILCQIIPVQIQAGNLEAQARQARYAAFLQHLNPQDILVLAHHQQDQAETVLLRLLQGAGVSGLSAMQEIEWRKLHHHNLSQHDPFQNDLSQSGLVSDFSLSHDNNLNPHSASQLDTAEYALWRPLLTLSRQQISQWIQQLNIEYVDDPMNHDKHYDRVWCREQLWPLLEQRFPRMQEGIARCATLMQDADSILYEVLQQDLKQCVDSQQRLNIECLNQLSLPRQRQLLSVWMQGEDSYRPPFAMVERIRTEVIAARQDAQSVLHHASYDFVRFDGYLYRYPQAVWQALQTTPQQQTLCFDVTVQHQIALGDVKVEMASFGIDRALLSKTLTLVARQGGEKIAFYGRKGHRILKKELQERKIPPWFRHQTQILMYHNTILGVFTSTGFWLAESVYCGKDGWLPNLQLH</sequence>
<evidence type="ECO:0000256" key="1">
    <source>
        <dbReference type="ARBA" id="ARBA00004496"/>
    </source>
</evidence>
<dbReference type="Gene3D" id="1.20.59.20">
    <property type="match status" value="1"/>
</dbReference>
<dbReference type="Pfam" id="PF01171">
    <property type="entry name" value="ATP_bind_3"/>
    <property type="match status" value="1"/>
</dbReference>